<dbReference type="OrthoDB" id="184583at2759"/>
<proteinExistence type="predicted"/>
<dbReference type="InterPro" id="IPR001611">
    <property type="entry name" value="Leu-rich_rpt"/>
</dbReference>
<dbReference type="AlphaFoldDB" id="A0A1B2JHB3"/>
<dbReference type="SUPFAM" id="SSF52047">
    <property type="entry name" value="RNI-like"/>
    <property type="match status" value="1"/>
</dbReference>
<feature type="coiled-coil region" evidence="4">
    <location>
        <begin position="284"/>
        <end position="311"/>
    </location>
</feature>
<evidence type="ECO:0000256" key="1">
    <source>
        <dbReference type="ARBA" id="ARBA00022468"/>
    </source>
</evidence>
<dbReference type="EMBL" id="CP014587">
    <property type="protein sequence ID" value="ANZ77429.1"/>
    <property type="molecule type" value="Genomic_DNA"/>
</dbReference>
<gene>
    <name evidence="6" type="primary">RNA1</name>
    <name evidence="6" type="ORF">ATY40_BA7504598</name>
</gene>
<dbReference type="GO" id="GO:0006913">
    <property type="term" value="P:nucleocytoplasmic transport"/>
    <property type="evidence" value="ECO:0007669"/>
    <property type="project" value="TreeGrafter"/>
</dbReference>
<keyword evidence="4" id="KW-0175">Coiled coil</keyword>
<evidence type="ECO:0000313" key="6">
    <source>
        <dbReference type="EMBL" id="ANZ77429.1"/>
    </source>
</evidence>
<dbReference type="Proteomes" id="UP000094565">
    <property type="component" value="Chromosome 4"/>
</dbReference>
<dbReference type="InterPro" id="IPR027038">
    <property type="entry name" value="RanGap"/>
</dbReference>
<sequence>MATQFVIDLGIKEEETYSISNKSLKFDTPDDISPYLEELNKIPHLKKIDFSGNTIGVEPSKSLADALLKHAETITEVNFADFFTGRLKDEIPRSLEFLLPALLKCHKLRVLNLSDNAFGLQTIDPIESFLAQAVSLEHLILSNNGMGPYAGSRIGKSLYKLSVAKSKAENAPKSLKTFYCGRNRLESGSVNYLAIGLRAHKSLENVRLFQNGIRPAGVSKLILQGLKANTELRVFDLQDNTFTYKGAKALSVSLPSWSSLKEINVNDCLLNPKGSFEFAKALNEGDVSKELEVLKLQYNELEANSLELLVESIDKFPNLKVLELNGNRFEEDSELIEKLSSIFEERGTGELDELDDLEEVDSEEEDDEEEEEETDNEEDDTDLDQLQEELDKEIAGVEVTKGDEVVDELAEELKKSSINQ</sequence>
<dbReference type="SMART" id="SM00368">
    <property type="entry name" value="LRR_RI"/>
    <property type="match status" value="8"/>
</dbReference>
<dbReference type="PANTHER" id="PTHR24113:SF12">
    <property type="entry name" value="RAN GTPASE-ACTIVATING PROTEIN 1"/>
    <property type="match status" value="1"/>
</dbReference>
<keyword evidence="2" id="KW-0433">Leucine-rich repeat</keyword>
<organism evidence="6 7">
    <name type="scientific">Komagataella pastoris</name>
    <name type="common">Yeast</name>
    <name type="synonym">Pichia pastoris</name>
    <dbReference type="NCBI Taxonomy" id="4922"/>
    <lineage>
        <taxon>Eukaryota</taxon>
        <taxon>Fungi</taxon>
        <taxon>Dikarya</taxon>
        <taxon>Ascomycota</taxon>
        <taxon>Saccharomycotina</taxon>
        <taxon>Pichiomycetes</taxon>
        <taxon>Pichiales</taxon>
        <taxon>Pichiaceae</taxon>
        <taxon>Komagataella</taxon>
    </lineage>
</organism>
<dbReference type="Pfam" id="PF13516">
    <property type="entry name" value="LRR_6"/>
    <property type="match status" value="3"/>
</dbReference>
<dbReference type="GO" id="GO:0031267">
    <property type="term" value="F:small GTPase binding"/>
    <property type="evidence" value="ECO:0007669"/>
    <property type="project" value="TreeGrafter"/>
</dbReference>
<protein>
    <submittedName>
        <fullName evidence="6">BA75_04598T0</fullName>
    </submittedName>
</protein>
<dbReference type="InterPro" id="IPR032675">
    <property type="entry name" value="LRR_dom_sf"/>
</dbReference>
<keyword evidence="7" id="KW-1185">Reference proteome</keyword>
<dbReference type="GO" id="GO:0048471">
    <property type="term" value="C:perinuclear region of cytoplasm"/>
    <property type="evidence" value="ECO:0007669"/>
    <property type="project" value="TreeGrafter"/>
</dbReference>
<dbReference type="GO" id="GO:0005634">
    <property type="term" value="C:nucleus"/>
    <property type="evidence" value="ECO:0007669"/>
    <property type="project" value="TreeGrafter"/>
</dbReference>
<evidence type="ECO:0000256" key="4">
    <source>
        <dbReference type="SAM" id="Coils"/>
    </source>
</evidence>
<keyword evidence="1" id="KW-0343">GTPase activation</keyword>
<feature type="compositionally biased region" description="Acidic residues" evidence="5">
    <location>
        <begin position="350"/>
        <end position="385"/>
    </location>
</feature>
<evidence type="ECO:0000256" key="5">
    <source>
        <dbReference type="SAM" id="MobiDB-lite"/>
    </source>
</evidence>
<evidence type="ECO:0000313" key="7">
    <source>
        <dbReference type="Proteomes" id="UP000094565"/>
    </source>
</evidence>
<accession>A0A1B2JHB3</accession>
<reference evidence="6 7" key="1">
    <citation type="submission" date="2016-02" db="EMBL/GenBank/DDBJ databases">
        <title>Comparative genomic and transcriptomic foundation for Pichia pastoris.</title>
        <authorList>
            <person name="Love K.R."/>
            <person name="Shah K.A."/>
            <person name="Whittaker C.A."/>
            <person name="Wu J."/>
            <person name="Bartlett M.C."/>
            <person name="Ma D."/>
            <person name="Leeson R.L."/>
            <person name="Priest M."/>
            <person name="Young S.K."/>
            <person name="Love J.C."/>
        </authorList>
    </citation>
    <scope>NUCLEOTIDE SEQUENCE [LARGE SCALE GENOMIC DNA]</scope>
    <source>
        <strain evidence="6 7">ATCC 28485</strain>
    </source>
</reference>
<dbReference type="GO" id="GO:0005829">
    <property type="term" value="C:cytosol"/>
    <property type="evidence" value="ECO:0007669"/>
    <property type="project" value="TreeGrafter"/>
</dbReference>
<name>A0A1B2JHB3_PICPA</name>
<keyword evidence="3" id="KW-0677">Repeat</keyword>
<feature type="region of interest" description="Disordered" evidence="5">
    <location>
        <begin position="347"/>
        <end position="385"/>
    </location>
</feature>
<evidence type="ECO:0000256" key="2">
    <source>
        <dbReference type="ARBA" id="ARBA00022614"/>
    </source>
</evidence>
<dbReference type="CDD" id="cd00116">
    <property type="entry name" value="LRR_RI"/>
    <property type="match status" value="1"/>
</dbReference>
<dbReference type="GO" id="GO:0005096">
    <property type="term" value="F:GTPase activator activity"/>
    <property type="evidence" value="ECO:0007669"/>
    <property type="project" value="UniProtKB-KW"/>
</dbReference>
<dbReference type="PANTHER" id="PTHR24113">
    <property type="entry name" value="RAN GTPASE-ACTIVATING PROTEIN 1"/>
    <property type="match status" value="1"/>
</dbReference>
<dbReference type="Gene3D" id="3.80.10.10">
    <property type="entry name" value="Ribonuclease Inhibitor"/>
    <property type="match status" value="1"/>
</dbReference>
<evidence type="ECO:0000256" key="3">
    <source>
        <dbReference type="ARBA" id="ARBA00022737"/>
    </source>
</evidence>